<name>A0A290WYH6_9BURK</name>
<accession>A0A290WYH6</accession>
<evidence type="ECO:0000313" key="2">
    <source>
        <dbReference type="Proteomes" id="UP000218437"/>
    </source>
</evidence>
<dbReference type="Proteomes" id="UP000218437">
    <property type="component" value="Chromosome"/>
</dbReference>
<evidence type="ECO:0000313" key="1">
    <source>
        <dbReference type="EMBL" id="ATD61927.1"/>
    </source>
</evidence>
<organism evidence="1 2">
    <name type="scientific">Janthinobacterium svalbardensis</name>
    <dbReference type="NCBI Taxonomy" id="368607"/>
    <lineage>
        <taxon>Bacteria</taxon>
        <taxon>Pseudomonadati</taxon>
        <taxon>Pseudomonadota</taxon>
        <taxon>Betaproteobacteria</taxon>
        <taxon>Burkholderiales</taxon>
        <taxon>Oxalobacteraceae</taxon>
        <taxon>Janthinobacterium</taxon>
    </lineage>
</organism>
<dbReference type="KEGG" id="jsv:CNX70_18485"/>
<protein>
    <submittedName>
        <fullName evidence="1">Uncharacterized protein</fullName>
    </submittedName>
</protein>
<dbReference type="EMBL" id="CP023422">
    <property type="protein sequence ID" value="ATD61927.1"/>
    <property type="molecule type" value="Genomic_DNA"/>
</dbReference>
<keyword evidence="2" id="KW-1185">Reference proteome</keyword>
<sequence>MRREKGPGFVSFEVKMLENRRPVVFFVADHFNEDALLWLQSNTDRLAALFGMPITINDCGLDY</sequence>
<dbReference type="AlphaFoldDB" id="A0A290WYH6"/>
<reference evidence="1 2" key="1">
    <citation type="submission" date="2017-09" db="EMBL/GenBank/DDBJ databases">
        <title>Complete genome sequence of Janthinobacterium svalbardensis PAMC 27463.</title>
        <authorList>
            <person name="Cho Y.-J."/>
            <person name="Cho A."/>
            <person name="Kim O.-S."/>
            <person name="Lee J.-I."/>
        </authorList>
    </citation>
    <scope>NUCLEOTIDE SEQUENCE [LARGE SCALE GENOMIC DNA]</scope>
    <source>
        <strain evidence="1 2">PAMC 27463</strain>
    </source>
</reference>
<gene>
    <name evidence="1" type="ORF">CNX70_18485</name>
</gene>
<proteinExistence type="predicted"/>